<reference evidence="10" key="2">
    <citation type="submission" date="2019-11" db="EMBL/GenBank/DDBJ databases">
        <title>Improved Assembly of Tolypothrix boutellei genome.</title>
        <authorList>
            <person name="Sarangi A.N."/>
            <person name="Mukherjee M."/>
            <person name="Ghosh S."/>
            <person name="Singh D."/>
            <person name="Das A."/>
            <person name="Kant S."/>
            <person name="Prusty A."/>
            <person name="Tripathy S."/>
        </authorList>
    </citation>
    <scope>NUCLEOTIDE SEQUENCE</scope>
    <source>
        <strain evidence="10">VB521301</strain>
    </source>
</reference>
<keyword evidence="5 8" id="KW-0812">Transmembrane</keyword>
<protein>
    <recommendedName>
        <fullName evidence="8">Phosphate transport system permease protein PstA</fullName>
    </recommendedName>
</protein>
<dbReference type="InterPro" id="IPR000515">
    <property type="entry name" value="MetI-like"/>
</dbReference>
<evidence type="ECO:0000256" key="4">
    <source>
        <dbReference type="ARBA" id="ARBA00022475"/>
    </source>
</evidence>
<dbReference type="STRING" id="1479485.DA73_0212815"/>
<evidence type="ECO:0000256" key="1">
    <source>
        <dbReference type="ARBA" id="ARBA00004651"/>
    </source>
</evidence>
<dbReference type="GO" id="GO:0005315">
    <property type="term" value="F:phosphate transmembrane transporter activity"/>
    <property type="evidence" value="ECO:0007669"/>
    <property type="project" value="InterPro"/>
</dbReference>
<comment type="caution">
    <text evidence="11">The sequence shown here is derived from an EMBL/GenBank/DDBJ whole genome shotgun (WGS) entry which is preliminary data.</text>
</comment>
<evidence type="ECO:0000313" key="12">
    <source>
        <dbReference type="Proteomes" id="UP000029738"/>
    </source>
</evidence>
<dbReference type="CDD" id="cd06261">
    <property type="entry name" value="TM_PBP2"/>
    <property type="match status" value="1"/>
</dbReference>
<comment type="caution">
    <text evidence="8">Lacks conserved residue(s) required for the propagation of feature annotation.</text>
</comment>
<evidence type="ECO:0000259" key="9">
    <source>
        <dbReference type="PROSITE" id="PS50928"/>
    </source>
</evidence>
<dbReference type="PROSITE" id="PS50928">
    <property type="entry name" value="ABC_TM1"/>
    <property type="match status" value="1"/>
</dbReference>
<dbReference type="OrthoDB" id="9807065at2"/>
<feature type="transmembrane region" description="Helical" evidence="8">
    <location>
        <begin position="129"/>
        <end position="148"/>
    </location>
</feature>
<dbReference type="PANTHER" id="PTHR43470:SF5">
    <property type="entry name" value="PHOSPHATE TRANSPORT SYSTEM PERMEASE PROTEIN PSTA"/>
    <property type="match status" value="1"/>
</dbReference>
<gene>
    <name evidence="10" type="primary">pstA</name>
    <name evidence="11" type="ORF">DA73_0212815</name>
    <name evidence="10" type="ORF">DA73_0400036020</name>
</gene>
<comment type="subcellular location">
    <subcellularLocation>
        <location evidence="1 8">Cell membrane</location>
        <topology evidence="1 8">Multi-pass membrane protein</topology>
    </subcellularLocation>
</comment>
<dbReference type="GO" id="GO:0035435">
    <property type="term" value="P:phosphate ion transmembrane transport"/>
    <property type="evidence" value="ECO:0007669"/>
    <property type="project" value="InterPro"/>
</dbReference>
<evidence type="ECO:0000256" key="8">
    <source>
        <dbReference type="RuleBase" id="RU363043"/>
    </source>
</evidence>
<sequence length="300" mass="32191">MANSIHPENFQQKADDFTDNIDRRETVGKVFEILFLLGLLVGLFVLALLIFDICSDGLARFLTPGFITETPSRFPDRGGILPAVVSSLLLGLIVILVSVPVGVGAALYLEEYAPKTWWTDIIEVNISNLAGVPSIVYGLLGLGVFNYLLGFGPALISGALTLSLLSLPVIIVTSREAIRAVPDSLRNASYGLGVTKWQTISNHVIPYAVPGILTGVIISVSRAIGDAASLIVVGAVSFLTFSPGLFQRFMALPIQIYSYITRPEPGFSNAAAATIIALMLVILILNGAAIYIRQKYSLLR</sequence>
<evidence type="ECO:0000256" key="6">
    <source>
        <dbReference type="ARBA" id="ARBA00022989"/>
    </source>
</evidence>
<dbReference type="EMBL" id="JHEG02000037">
    <property type="protein sequence ID" value="KIE12409.1"/>
    <property type="molecule type" value="Genomic_DNA"/>
</dbReference>
<feature type="transmembrane region" description="Helical" evidence="8">
    <location>
        <begin position="227"/>
        <end position="246"/>
    </location>
</feature>
<dbReference type="GO" id="GO:0005886">
    <property type="term" value="C:plasma membrane"/>
    <property type="evidence" value="ECO:0007669"/>
    <property type="project" value="UniProtKB-SubCell"/>
</dbReference>
<feature type="domain" description="ABC transmembrane type-1" evidence="9">
    <location>
        <begin position="84"/>
        <end position="286"/>
    </location>
</feature>
<dbReference type="SUPFAM" id="SSF161098">
    <property type="entry name" value="MetI-like"/>
    <property type="match status" value="1"/>
</dbReference>
<dbReference type="InterPro" id="IPR005672">
    <property type="entry name" value="Phosphate_PstA"/>
</dbReference>
<accession>A0A0C1R4D7</accession>
<keyword evidence="6 8" id="KW-1133">Transmembrane helix</keyword>
<name>A0A0C1R4D7_9CYAN</name>
<dbReference type="RefSeq" id="WP_038082644.1">
    <property type="nucleotide sequence ID" value="NZ_JHEG04000001.1"/>
</dbReference>
<dbReference type="AlphaFoldDB" id="A0A0C1R4D7"/>
<dbReference type="Proteomes" id="UP000029738">
    <property type="component" value="Unassembled WGS sequence"/>
</dbReference>
<evidence type="ECO:0000256" key="5">
    <source>
        <dbReference type="ARBA" id="ARBA00022692"/>
    </source>
</evidence>
<evidence type="ECO:0000256" key="7">
    <source>
        <dbReference type="ARBA" id="ARBA00023136"/>
    </source>
</evidence>
<evidence type="ECO:0000313" key="11">
    <source>
        <dbReference type="EMBL" id="KIE12409.1"/>
    </source>
</evidence>
<keyword evidence="12" id="KW-1185">Reference proteome</keyword>
<evidence type="ECO:0000256" key="3">
    <source>
        <dbReference type="ARBA" id="ARBA00022448"/>
    </source>
</evidence>
<feature type="transmembrane region" description="Helical" evidence="8">
    <location>
        <begin position="33"/>
        <end position="51"/>
    </location>
</feature>
<evidence type="ECO:0000256" key="2">
    <source>
        <dbReference type="ARBA" id="ARBA00007069"/>
    </source>
</evidence>
<keyword evidence="4 8" id="KW-1003">Cell membrane</keyword>
<comment type="similarity">
    <text evidence="2 8">Belongs to the binding-protein-dependent transport system permease family. CysTW subfamily.</text>
</comment>
<feature type="transmembrane region" description="Helical" evidence="8">
    <location>
        <begin position="80"/>
        <end position="109"/>
    </location>
</feature>
<evidence type="ECO:0000313" key="10">
    <source>
        <dbReference type="EMBL" id="KAF3890258.1"/>
    </source>
</evidence>
<organism evidence="11">
    <name type="scientific">Tolypothrix bouteillei VB521301</name>
    <dbReference type="NCBI Taxonomy" id="1479485"/>
    <lineage>
        <taxon>Bacteria</taxon>
        <taxon>Bacillati</taxon>
        <taxon>Cyanobacteriota</taxon>
        <taxon>Cyanophyceae</taxon>
        <taxon>Nostocales</taxon>
        <taxon>Tolypothrichaceae</taxon>
        <taxon>Tolypothrix</taxon>
    </lineage>
</organism>
<feature type="transmembrane region" description="Helical" evidence="8">
    <location>
        <begin position="266"/>
        <end position="292"/>
    </location>
</feature>
<proteinExistence type="inferred from homology"/>
<keyword evidence="7 8" id="KW-0472">Membrane</keyword>
<dbReference type="NCBIfam" id="TIGR00974">
    <property type="entry name" value="3a0107s02c"/>
    <property type="match status" value="1"/>
</dbReference>
<dbReference type="PANTHER" id="PTHR43470">
    <property type="entry name" value="PHOSPHATE TRANSPORT SYSTEM PERMEASE PROTEIN PSTA-RELATED"/>
    <property type="match status" value="1"/>
</dbReference>
<dbReference type="EMBL" id="JHEG04000001">
    <property type="protein sequence ID" value="KAF3890258.1"/>
    <property type="molecule type" value="Genomic_DNA"/>
</dbReference>
<dbReference type="Gene3D" id="1.10.3720.10">
    <property type="entry name" value="MetI-like"/>
    <property type="match status" value="1"/>
</dbReference>
<dbReference type="InterPro" id="IPR035906">
    <property type="entry name" value="MetI-like_sf"/>
</dbReference>
<dbReference type="Pfam" id="PF00528">
    <property type="entry name" value="BPD_transp_1"/>
    <property type="match status" value="1"/>
</dbReference>
<keyword evidence="3" id="KW-0813">Transport</keyword>
<reference evidence="11" key="1">
    <citation type="journal article" date="2015" name="Genome Announc.">
        <title>Draft Genome Sequence of Tolypothrix boutellei Strain VB521301.</title>
        <authorList>
            <person name="Chandrababunaidu M.M."/>
            <person name="Singh D."/>
            <person name="Sen D."/>
            <person name="Bhan S."/>
            <person name="Das S."/>
            <person name="Gupta A."/>
            <person name="Adhikary S.P."/>
            <person name="Tripathy S."/>
        </authorList>
    </citation>
    <scope>NUCLEOTIDE SEQUENCE</scope>
    <source>
        <strain evidence="11">VB521301</strain>
    </source>
</reference>